<feature type="domain" description="F-box associated beta-propeller type 1" evidence="2">
    <location>
        <begin position="87"/>
        <end position="384"/>
    </location>
</feature>
<dbReference type="AlphaFoldDB" id="A0ABD1B3Q8"/>
<name>A0ABD1B3Q8_CARAN</name>
<accession>A0ABD1B3Q8</accession>
<dbReference type="InterPro" id="IPR036047">
    <property type="entry name" value="F-box-like_dom_sf"/>
</dbReference>
<evidence type="ECO:0000259" key="1">
    <source>
        <dbReference type="Pfam" id="PF00646"/>
    </source>
</evidence>
<dbReference type="EMBL" id="JBANAX010000336">
    <property type="protein sequence ID" value="KAL1213617.1"/>
    <property type="molecule type" value="Genomic_DNA"/>
</dbReference>
<dbReference type="InterPro" id="IPR006527">
    <property type="entry name" value="F-box-assoc_dom_typ1"/>
</dbReference>
<dbReference type="SUPFAM" id="SSF50965">
    <property type="entry name" value="Galactose oxidase, central domain"/>
    <property type="match status" value="1"/>
</dbReference>
<dbReference type="InterPro" id="IPR001810">
    <property type="entry name" value="F-box_dom"/>
</dbReference>
<sequence>MNDQNLPSYLIFRNVYVITKTLAKNQKSKPPAPEDLETEILCRVPATSVKRFHRLRLRSTCKRWNRLFSDSRFTRKQLEKAAKQFLVLMLRECRVCSMSVNWMIPSVDGSGELSLIEPFCERQLQISQVFHCDGLLLCTDKDNSIIVVWNPCTGQTRWIQPRNGDTTSEYYALGSYQDNKSSNKSYKILGYGDAQEFEIYELNSNSWRTLDVTPNCCHIYTEFGASLKGKTYWFALDEKEEQLDRFLVSFDYTTENFERLTCQFPISMDKQAVLSVVREEKLSMLVKPENTSKTEIWLTNKIDETKPVSWTKVLSLDLSPYLRVSYEGSFLLDEEKKVFVLCDCYQRKNVVYIIEEDNRVTNLNFGGKFGRPFLFNYVPSLTQIQQGVGVGGK</sequence>
<proteinExistence type="predicted"/>
<dbReference type="Pfam" id="PF07734">
    <property type="entry name" value="FBA_1"/>
    <property type="match status" value="1"/>
</dbReference>
<dbReference type="PANTHER" id="PTHR31672">
    <property type="entry name" value="BNACNNG10540D PROTEIN"/>
    <property type="match status" value="1"/>
</dbReference>
<dbReference type="Proteomes" id="UP001558713">
    <property type="component" value="Unassembled WGS sequence"/>
</dbReference>
<dbReference type="InterPro" id="IPR011043">
    <property type="entry name" value="Gal_Oxase/kelch_b-propeller"/>
</dbReference>
<evidence type="ECO:0000259" key="2">
    <source>
        <dbReference type="Pfam" id="PF07734"/>
    </source>
</evidence>
<keyword evidence="4" id="KW-1185">Reference proteome</keyword>
<dbReference type="NCBIfam" id="TIGR01640">
    <property type="entry name" value="F_box_assoc_1"/>
    <property type="match status" value="1"/>
</dbReference>
<dbReference type="CDD" id="cd22157">
    <property type="entry name" value="F-box_AtFBW1-like"/>
    <property type="match status" value="1"/>
</dbReference>
<comment type="caution">
    <text evidence="3">The sequence shown here is derived from an EMBL/GenBank/DDBJ whole genome shotgun (WGS) entry which is preliminary data.</text>
</comment>
<dbReference type="InterPro" id="IPR050796">
    <property type="entry name" value="SCF_F-box_component"/>
</dbReference>
<reference evidence="3 4" key="1">
    <citation type="submission" date="2024-04" db="EMBL/GenBank/DDBJ databases">
        <title>Genome assembly C_amara_ONT_v2.</title>
        <authorList>
            <person name="Yant L."/>
            <person name="Moore C."/>
            <person name="Slenker M."/>
        </authorList>
    </citation>
    <scope>NUCLEOTIDE SEQUENCE [LARGE SCALE GENOMIC DNA]</scope>
    <source>
        <tissue evidence="3">Leaf</tissue>
    </source>
</reference>
<feature type="domain" description="F-box" evidence="1">
    <location>
        <begin position="33"/>
        <end position="75"/>
    </location>
</feature>
<protein>
    <submittedName>
        <fullName evidence="3">F-box protein</fullName>
    </submittedName>
</protein>
<dbReference type="InterPro" id="IPR017451">
    <property type="entry name" value="F-box-assoc_interact_dom"/>
</dbReference>
<evidence type="ECO:0000313" key="4">
    <source>
        <dbReference type="Proteomes" id="UP001558713"/>
    </source>
</evidence>
<dbReference type="SUPFAM" id="SSF81383">
    <property type="entry name" value="F-box domain"/>
    <property type="match status" value="1"/>
</dbReference>
<gene>
    <name evidence="3" type="ORF">V5N11_000686</name>
</gene>
<dbReference type="Pfam" id="PF00646">
    <property type="entry name" value="F-box"/>
    <property type="match status" value="1"/>
</dbReference>
<dbReference type="PANTHER" id="PTHR31672:SF13">
    <property type="entry name" value="F-BOX PROTEIN CPR30-LIKE"/>
    <property type="match status" value="1"/>
</dbReference>
<organism evidence="3 4">
    <name type="scientific">Cardamine amara subsp. amara</name>
    <dbReference type="NCBI Taxonomy" id="228776"/>
    <lineage>
        <taxon>Eukaryota</taxon>
        <taxon>Viridiplantae</taxon>
        <taxon>Streptophyta</taxon>
        <taxon>Embryophyta</taxon>
        <taxon>Tracheophyta</taxon>
        <taxon>Spermatophyta</taxon>
        <taxon>Magnoliopsida</taxon>
        <taxon>eudicotyledons</taxon>
        <taxon>Gunneridae</taxon>
        <taxon>Pentapetalae</taxon>
        <taxon>rosids</taxon>
        <taxon>malvids</taxon>
        <taxon>Brassicales</taxon>
        <taxon>Brassicaceae</taxon>
        <taxon>Cardamineae</taxon>
        <taxon>Cardamine</taxon>
    </lineage>
</organism>
<evidence type="ECO:0000313" key="3">
    <source>
        <dbReference type="EMBL" id="KAL1213617.1"/>
    </source>
</evidence>